<evidence type="ECO:0000256" key="3">
    <source>
        <dbReference type="ARBA" id="ARBA00022833"/>
    </source>
</evidence>
<dbReference type="InterPro" id="IPR000571">
    <property type="entry name" value="Znf_CCCH"/>
</dbReference>
<dbReference type="InterPro" id="IPR045234">
    <property type="entry name" value="Unkempt-like"/>
</dbReference>
<accession>A0A1Q9DJZ7</accession>
<dbReference type="GO" id="GO:0004672">
    <property type="term" value="F:protein kinase activity"/>
    <property type="evidence" value="ECO:0007669"/>
    <property type="project" value="InterPro"/>
</dbReference>
<evidence type="ECO:0000256" key="1">
    <source>
        <dbReference type="ARBA" id="ARBA00022723"/>
    </source>
</evidence>
<evidence type="ECO:0000256" key="4">
    <source>
        <dbReference type="PROSITE-ProRule" id="PRU00723"/>
    </source>
</evidence>
<dbReference type="EMBL" id="LSRX01000500">
    <property type="protein sequence ID" value="OLP95494.1"/>
    <property type="molecule type" value="Genomic_DNA"/>
</dbReference>
<evidence type="ECO:0000259" key="7">
    <source>
        <dbReference type="PROSITE" id="PS50103"/>
    </source>
</evidence>
<dbReference type="GO" id="GO:0008270">
    <property type="term" value="F:zinc ion binding"/>
    <property type="evidence" value="ECO:0007669"/>
    <property type="project" value="UniProtKB-KW"/>
</dbReference>
<dbReference type="Pfam" id="PF00069">
    <property type="entry name" value="Pkinase"/>
    <property type="match status" value="1"/>
</dbReference>
<dbReference type="PROSITE" id="PS50011">
    <property type="entry name" value="PROTEIN_KINASE_DOM"/>
    <property type="match status" value="1"/>
</dbReference>
<dbReference type="SUPFAM" id="SSF56112">
    <property type="entry name" value="Protein kinase-like (PK-like)"/>
    <property type="match status" value="1"/>
</dbReference>
<dbReference type="SMART" id="SM00356">
    <property type="entry name" value="ZnF_C3H1"/>
    <property type="match status" value="3"/>
</dbReference>
<feature type="region of interest" description="Disordered" evidence="5">
    <location>
        <begin position="741"/>
        <end position="844"/>
    </location>
</feature>
<dbReference type="PROSITE" id="PS50103">
    <property type="entry name" value="ZF_C3H1"/>
    <property type="match status" value="1"/>
</dbReference>
<feature type="region of interest" description="Disordered" evidence="5">
    <location>
        <begin position="607"/>
        <end position="626"/>
    </location>
</feature>
<reference evidence="8 9" key="1">
    <citation type="submission" date="2016-02" db="EMBL/GenBank/DDBJ databases">
        <title>Genome analysis of coral dinoflagellate symbionts highlights evolutionary adaptations to a symbiotic lifestyle.</title>
        <authorList>
            <person name="Aranda M."/>
            <person name="Li Y."/>
            <person name="Liew Y.J."/>
            <person name="Baumgarten S."/>
            <person name="Simakov O."/>
            <person name="Wilson M."/>
            <person name="Piel J."/>
            <person name="Ashoor H."/>
            <person name="Bougouffa S."/>
            <person name="Bajic V.B."/>
            <person name="Ryu T."/>
            <person name="Ravasi T."/>
            <person name="Bayer T."/>
            <person name="Micklem G."/>
            <person name="Kim H."/>
            <person name="Bhak J."/>
            <person name="Lajeunesse T.C."/>
            <person name="Voolstra C.R."/>
        </authorList>
    </citation>
    <scope>NUCLEOTIDE SEQUENCE [LARGE SCALE GENOMIC DNA]</scope>
    <source>
        <strain evidence="8 9">CCMP2467</strain>
    </source>
</reference>
<feature type="domain" description="C3H1-type" evidence="7">
    <location>
        <begin position="79"/>
        <end position="107"/>
    </location>
</feature>
<organism evidence="8 9">
    <name type="scientific">Symbiodinium microadriaticum</name>
    <name type="common">Dinoflagellate</name>
    <name type="synonym">Zooxanthella microadriatica</name>
    <dbReference type="NCBI Taxonomy" id="2951"/>
    <lineage>
        <taxon>Eukaryota</taxon>
        <taxon>Sar</taxon>
        <taxon>Alveolata</taxon>
        <taxon>Dinophyceae</taxon>
        <taxon>Suessiales</taxon>
        <taxon>Symbiodiniaceae</taxon>
        <taxon>Symbiodinium</taxon>
    </lineage>
</organism>
<dbReference type="Proteomes" id="UP000186817">
    <property type="component" value="Unassembled WGS sequence"/>
</dbReference>
<evidence type="ECO:0000259" key="6">
    <source>
        <dbReference type="PROSITE" id="PS50011"/>
    </source>
</evidence>
<dbReference type="AlphaFoldDB" id="A0A1Q9DJZ7"/>
<feature type="zinc finger region" description="C3H1-type" evidence="4">
    <location>
        <begin position="79"/>
        <end position="107"/>
    </location>
</feature>
<keyword evidence="2 4" id="KW-0863">Zinc-finger</keyword>
<dbReference type="InterPro" id="IPR011009">
    <property type="entry name" value="Kinase-like_dom_sf"/>
</dbReference>
<dbReference type="OrthoDB" id="20534at2759"/>
<dbReference type="PANTHER" id="PTHR14493:SF90">
    <property type="entry name" value="ZINC FINGER CCCH DOMAIN-CONTAINING PROTEIN 2"/>
    <property type="match status" value="1"/>
</dbReference>
<evidence type="ECO:0000256" key="5">
    <source>
        <dbReference type="SAM" id="MobiDB-lite"/>
    </source>
</evidence>
<keyword evidence="3 4" id="KW-0862">Zinc</keyword>
<feature type="domain" description="Protein kinase" evidence="6">
    <location>
        <begin position="230"/>
        <end position="518"/>
    </location>
</feature>
<evidence type="ECO:0000256" key="2">
    <source>
        <dbReference type="ARBA" id="ARBA00022771"/>
    </source>
</evidence>
<evidence type="ECO:0000313" key="9">
    <source>
        <dbReference type="Proteomes" id="UP000186817"/>
    </source>
</evidence>
<dbReference type="Pfam" id="PF00642">
    <property type="entry name" value="zf-CCCH"/>
    <property type="match status" value="1"/>
</dbReference>
<dbReference type="Gene3D" id="4.10.1000.10">
    <property type="entry name" value="Zinc finger, CCCH-type"/>
    <property type="match status" value="1"/>
</dbReference>
<dbReference type="GO" id="GO:0005524">
    <property type="term" value="F:ATP binding"/>
    <property type="evidence" value="ECO:0007669"/>
    <property type="project" value="InterPro"/>
</dbReference>
<keyword evidence="1 4" id="KW-0479">Metal-binding</keyword>
<evidence type="ECO:0000313" key="8">
    <source>
        <dbReference type="EMBL" id="OLP95494.1"/>
    </source>
</evidence>
<dbReference type="PANTHER" id="PTHR14493">
    <property type="entry name" value="UNKEMPT FAMILY MEMBER"/>
    <property type="match status" value="1"/>
</dbReference>
<comment type="caution">
    <text evidence="8">The sequence shown here is derived from an EMBL/GenBank/DDBJ whole genome shotgun (WGS) entry which is preliminary data.</text>
</comment>
<protein>
    <submittedName>
        <fullName evidence="8">Zinc finger CCCH domain-containing protein 33</fullName>
    </submittedName>
</protein>
<sequence>MSDQSQFIVSKVEFENPVHHAGVQHDVEGGRGSSEFIFFLPDRLLSHLNATAGCLAVPENATGPHMALASSLTEKSLAKFRTKPCERLLTKNECSFGDRCQYAHSVPRRNPKHVSYSPEMCSSPATCHLGDACPKAHTVEECLYHPTMYRTQLCPEKKQCTMFYCPHAHAEEELRREFAPPALALPAHPLQTSTRSSGPLQPGMVRCEDPPRWWPAGDQKDLHVRNSGEVPPLQSYGFELCGGLVRPAKYVPDAGLEAQPCFAKLLSTSRSESQLANRVVKDLKRWLSKTPLPAPFFLRRTVATTALAVPSHFRVLGKTLESLPNGVLQEARKCWAVTQLVAKWIRQLVNGLEALHDLDIAHSCIGPSTILVGPGVGGLDIRVGDFLGKVTTLRNLENGCSSLDESWAMWYPAEVHLHVSTAVPAGATHFSSKTAPPDLMRVDSWQLGVLIFFLLTGAHPFGNVDCPGHVCSNIRAGNVANRKKLEEVPLFLELVDRLIASEPHRRLKVSQVSGHPVFWDLQEGIEFAKPLLTDPRRAREQEWLYHLPCFAVFAPPTRDVPRLELLSKLCQKVLDIGNKRRSPHKGLGTICVQLLSEIDRHRPVQAPQHAPAKCASSPPSGIPPPRPDVATYFQAGMRRGAELMAGFALDSLMQPPPGLGPSMTPELLHRCSLAAAEMVLYQQHCQAHRQGLHQMGHEAQDWHYGHIPQQDFSLYHPDPDGHSMLMHEYDTCAWHRYPSTLQQRGGAGSPSRAEGASLLEAPRTPEVVRTSRPEPDSAEKLARPPAKADVARADEAQNQKISTPGCRSTAVNSSPEDHLLPSGLVRDLGASKPGKGAPAPIYRI</sequence>
<feature type="compositionally biased region" description="Basic and acidic residues" evidence="5">
    <location>
        <begin position="769"/>
        <end position="782"/>
    </location>
</feature>
<proteinExistence type="predicted"/>
<dbReference type="SMART" id="SM00220">
    <property type="entry name" value="S_TKc"/>
    <property type="match status" value="1"/>
</dbReference>
<dbReference type="InterPro" id="IPR036855">
    <property type="entry name" value="Znf_CCCH_sf"/>
</dbReference>
<name>A0A1Q9DJZ7_SYMMI</name>
<keyword evidence="9" id="KW-1185">Reference proteome</keyword>
<dbReference type="Gene3D" id="1.10.510.10">
    <property type="entry name" value="Transferase(Phosphotransferase) domain 1"/>
    <property type="match status" value="1"/>
</dbReference>
<feature type="compositionally biased region" description="Polar residues" evidence="5">
    <location>
        <begin position="798"/>
        <end position="814"/>
    </location>
</feature>
<dbReference type="SUPFAM" id="SSF90229">
    <property type="entry name" value="CCCH zinc finger"/>
    <property type="match status" value="1"/>
</dbReference>
<gene>
    <name evidence="8" type="ORF">AK812_SmicGene22367</name>
</gene>
<dbReference type="InterPro" id="IPR000719">
    <property type="entry name" value="Prot_kinase_dom"/>
</dbReference>